<evidence type="ECO:0000313" key="2">
    <source>
        <dbReference type="Proteomes" id="UP000821865"/>
    </source>
</evidence>
<organism evidence="1 2">
    <name type="scientific">Dermacentor silvarum</name>
    <name type="common">Tick</name>
    <dbReference type="NCBI Taxonomy" id="543639"/>
    <lineage>
        <taxon>Eukaryota</taxon>
        <taxon>Metazoa</taxon>
        <taxon>Ecdysozoa</taxon>
        <taxon>Arthropoda</taxon>
        <taxon>Chelicerata</taxon>
        <taxon>Arachnida</taxon>
        <taxon>Acari</taxon>
        <taxon>Parasitiformes</taxon>
        <taxon>Ixodida</taxon>
        <taxon>Ixodoidea</taxon>
        <taxon>Ixodidae</taxon>
        <taxon>Rhipicephalinae</taxon>
        <taxon>Dermacentor</taxon>
    </lineage>
</organism>
<dbReference type="EMBL" id="CM023474">
    <property type="protein sequence ID" value="KAH7949407.1"/>
    <property type="molecule type" value="Genomic_DNA"/>
</dbReference>
<proteinExistence type="predicted"/>
<dbReference type="Proteomes" id="UP000821865">
    <property type="component" value="Chromosome 5"/>
</dbReference>
<accession>A0ACB8CQV5</accession>
<name>A0ACB8CQV5_DERSI</name>
<reference evidence="1" key="1">
    <citation type="submission" date="2020-05" db="EMBL/GenBank/DDBJ databases">
        <title>Large-scale comparative analyses of tick genomes elucidate their genetic diversity and vector capacities.</title>
        <authorList>
            <person name="Jia N."/>
            <person name="Wang J."/>
            <person name="Shi W."/>
            <person name="Du L."/>
            <person name="Sun Y."/>
            <person name="Zhan W."/>
            <person name="Jiang J."/>
            <person name="Wang Q."/>
            <person name="Zhang B."/>
            <person name="Ji P."/>
            <person name="Sakyi L.B."/>
            <person name="Cui X."/>
            <person name="Yuan T."/>
            <person name="Jiang B."/>
            <person name="Yang W."/>
            <person name="Lam T.T.-Y."/>
            <person name="Chang Q."/>
            <person name="Ding S."/>
            <person name="Wang X."/>
            <person name="Zhu J."/>
            <person name="Ruan X."/>
            <person name="Zhao L."/>
            <person name="Wei J."/>
            <person name="Que T."/>
            <person name="Du C."/>
            <person name="Cheng J."/>
            <person name="Dai P."/>
            <person name="Han X."/>
            <person name="Huang E."/>
            <person name="Gao Y."/>
            <person name="Liu J."/>
            <person name="Shao H."/>
            <person name="Ye R."/>
            <person name="Li L."/>
            <person name="Wei W."/>
            <person name="Wang X."/>
            <person name="Wang C."/>
            <person name="Yang T."/>
            <person name="Huo Q."/>
            <person name="Li W."/>
            <person name="Guo W."/>
            <person name="Chen H."/>
            <person name="Zhou L."/>
            <person name="Ni X."/>
            <person name="Tian J."/>
            <person name="Zhou Y."/>
            <person name="Sheng Y."/>
            <person name="Liu T."/>
            <person name="Pan Y."/>
            <person name="Xia L."/>
            <person name="Li J."/>
            <person name="Zhao F."/>
            <person name="Cao W."/>
        </authorList>
    </citation>
    <scope>NUCLEOTIDE SEQUENCE</scope>
    <source>
        <strain evidence="1">Dsil-2018</strain>
    </source>
</reference>
<gene>
    <name evidence="1" type="ORF">HPB49_009360</name>
</gene>
<sequence length="230" mass="26977">MNHFVRNHYSFHFSSTCGYTGGTAILVKKRSAVLVYPEWDKDRNGRICNVDLVYRNELYKLISIHAPNDASLRKEFFSGLRQYLDSPCRTIFAGDFNCVLRASDCSKKRLPDTITPELRKLLRDYDLQDVTELAPANNDGFTHWQGDCHSRLHRLYVSSDPSAYNVRYKVKPVAFSDHAFVTATFEEKKRTTRRRKEWQLWKLNESLLDDKEICDSIRNLIKKKKRMEDT</sequence>
<comment type="caution">
    <text evidence="1">The sequence shown here is derived from an EMBL/GenBank/DDBJ whole genome shotgun (WGS) entry which is preliminary data.</text>
</comment>
<protein>
    <submittedName>
        <fullName evidence="1">Uncharacterized protein</fullName>
    </submittedName>
</protein>
<evidence type="ECO:0000313" key="1">
    <source>
        <dbReference type="EMBL" id="KAH7949407.1"/>
    </source>
</evidence>
<keyword evidence="2" id="KW-1185">Reference proteome</keyword>